<dbReference type="PRINTS" id="PR00368">
    <property type="entry name" value="FADPNR"/>
</dbReference>
<evidence type="ECO:0000313" key="2">
    <source>
        <dbReference type="EMBL" id="GAA2107857.1"/>
    </source>
</evidence>
<dbReference type="EMBL" id="BAAAQA010000001">
    <property type="protein sequence ID" value="GAA2107857.1"/>
    <property type="molecule type" value="Genomic_DNA"/>
</dbReference>
<dbReference type="PANTHER" id="PTHR43539:SF78">
    <property type="entry name" value="FLAVIN-CONTAINING MONOOXYGENASE"/>
    <property type="match status" value="1"/>
</dbReference>
<reference evidence="3" key="1">
    <citation type="journal article" date="2019" name="Int. J. Syst. Evol. Microbiol.">
        <title>The Global Catalogue of Microorganisms (GCM) 10K type strain sequencing project: providing services to taxonomists for standard genome sequencing and annotation.</title>
        <authorList>
            <consortium name="The Broad Institute Genomics Platform"/>
            <consortium name="The Broad Institute Genome Sequencing Center for Infectious Disease"/>
            <person name="Wu L."/>
            <person name="Ma J."/>
        </authorList>
    </citation>
    <scope>NUCLEOTIDE SEQUENCE [LARGE SCALE GENOMIC DNA]</scope>
    <source>
        <strain evidence="3">JCM 15914</strain>
    </source>
</reference>
<evidence type="ECO:0000313" key="3">
    <source>
        <dbReference type="Proteomes" id="UP001500166"/>
    </source>
</evidence>
<proteinExistence type="predicted"/>
<dbReference type="RefSeq" id="WP_344223087.1">
    <property type="nucleotide sequence ID" value="NZ_BAAAQA010000001.1"/>
</dbReference>
<accession>A0ABP5IWQ3</accession>
<organism evidence="2 3">
    <name type="scientific">Kocuria atrinae</name>
    <dbReference type="NCBI Taxonomy" id="592377"/>
    <lineage>
        <taxon>Bacteria</taxon>
        <taxon>Bacillati</taxon>
        <taxon>Actinomycetota</taxon>
        <taxon>Actinomycetes</taxon>
        <taxon>Micrococcales</taxon>
        <taxon>Micrococcaceae</taxon>
        <taxon>Kocuria</taxon>
    </lineage>
</organism>
<protein>
    <submittedName>
        <fullName evidence="2">NAD(P)-binding domain-containing protein</fullName>
    </submittedName>
</protein>
<dbReference type="Gene3D" id="3.50.50.60">
    <property type="entry name" value="FAD/NAD(P)-binding domain"/>
    <property type="match status" value="1"/>
</dbReference>
<dbReference type="InterPro" id="IPR036188">
    <property type="entry name" value="FAD/NAD-bd_sf"/>
</dbReference>
<keyword evidence="3" id="KW-1185">Reference proteome</keyword>
<evidence type="ECO:0000256" key="1">
    <source>
        <dbReference type="ARBA" id="ARBA00023002"/>
    </source>
</evidence>
<name>A0ABP5IWQ3_9MICC</name>
<gene>
    <name evidence="2" type="ORF">GCM10009824_00650</name>
</gene>
<dbReference type="PRINTS" id="PR00411">
    <property type="entry name" value="PNDRDTASEI"/>
</dbReference>
<dbReference type="SUPFAM" id="SSF51905">
    <property type="entry name" value="FAD/NAD(P)-binding domain"/>
    <property type="match status" value="1"/>
</dbReference>
<dbReference type="Pfam" id="PF13738">
    <property type="entry name" value="Pyr_redox_3"/>
    <property type="match status" value="1"/>
</dbReference>
<dbReference type="InterPro" id="IPR050982">
    <property type="entry name" value="Auxin_biosynth/cation_transpt"/>
</dbReference>
<sequence>MSTLEVVVIGAGQAGLSAAYHLVKAGLCPHEDFVVLDANPGPGGAWRHRLPSLTFGTAHGIHDLPGLPLGTPDPTEPASSVVARYYGEYEARFSLPVIRPARVSSVVSESDDDDAALLVHTDASAFRTRYLINATGTWDKPFWPWYPGRADFRGRQLHTRDFWSASEFTGQHVVVVGGGTSAVQFLLQLNEAGATTTWVTRREPVFEPRSFDSEWGRDVERRVRERTSAGLPPKSVVSVTGLPLTPQYQRGIEDGILVSAGPMTSLTQDGVQLAAGEEVHADAVLWATGFRASIDHLGPLHLREHGGGIRTEGVRVDADPRVFLVGYGSSASTLGATRAGRTAARGVVRALKAAKQRELVH</sequence>
<keyword evidence="1" id="KW-0560">Oxidoreductase</keyword>
<dbReference type="Proteomes" id="UP001500166">
    <property type="component" value="Unassembled WGS sequence"/>
</dbReference>
<dbReference type="PANTHER" id="PTHR43539">
    <property type="entry name" value="FLAVIN-BINDING MONOOXYGENASE-LIKE PROTEIN (AFU_ORTHOLOGUE AFUA_4G09220)"/>
    <property type="match status" value="1"/>
</dbReference>
<comment type="caution">
    <text evidence="2">The sequence shown here is derived from an EMBL/GenBank/DDBJ whole genome shotgun (WGS) entry which is preliminary data.</text>
</comment>